<name>A0A8S5U9K2_9CAUD</name>
<keyword evidence="1" id="KW-0812">Transmembrane</keyword>
<organism evidence="2">
    <name type="scientific">Siphoviridae sp. ct7aK2</name>
    <dbReference type="NCBI Taxonomy" id="2825351"/>
    <lineage>
        <taxon>Viruses</taxon>
        <taxon>Duplodnaviria</taxon>
        <taxon>Heunggongvirae</taxon>
        <taxon>Uroviricota</taxon>
        <taxon>Caudoviricetes</taxon>
    </lineage>
</organism>
<reference evidence="2" key="1">
    <citation type="journal article" date="2021" name="Proc. Natl. Acad. Sci. U.S.A.">
        <title>A Catalog of Tens of Thousands of Viruses from Human Metagenomes Reveals Hidden Associations with Chronic Diseases.</title>
        <authorList>
            <person name="Tisza M.J."/>
            <person name="Buck C.B."/>
        </authorList>
    </citation>
    <scope>NUCLEOTIDE SEQUENCE</scope>
    <source>
        <strain evidence="2">Ct7aK2</strain>
    </source>
</reference>
<feature type="transmembrane region" description="Helical" evidence="1">
    <location>
        <begin position="20"/>
        <end position="38"/>
    </location>
</feature>
<keyword evidence="1" id="KW-0472">Membrane</keyword>
<keyword evidence="1" id="KW-1133">Transmembrane helix</keyword>
<proteinExistence type="predicted"/>
<protein>
    <submittedName>
        <fullName evidence="2">Uncharacterized protein</fullName>
    </submittedName>
</protein>
<evidence type="ECO:0000313" key="2">
    <source>
        <dbReference type="EMBL" id="DAF91054.1"/>
    </source>
</evidence>
<evidence type="ECO:0000256" key="1">
    <source>
        <dbReference type="SAM" id="Phobius"/>
    </source>
</evidence>
<sequence>MFGPYVTVKLYTDFLLPRNAFDIFMILLFIITIMFNRLL</sequence>
<accession>A0A8S5U9K2</accession>
<dbReference type="EMBL" id="BK016044">
    <property type="protein sequence ID" value="DAF91054.1"/>
    <property type="molecule type" value="Genomic_DNA"/>
</dbReference>